<feature type="signal peptide" evidence="1">
    <location>
        <begin position="1"/>
        <end position="22"/>
    </location>
</feature>
<comment type="caution">
    <text evidence="2">The sequence shown here is derived from an EMBL/GenBank/DDBJ whole genome shotgun (WGS) entry which is preliminary data.</text>
</comment>
<dbReference type="PANTHER" id="PTHR47197:SF3">
    <property type="entry name" value="DIHYDRO-HEME D1 DEHYDROGENASE"/>
    <property type="match status" value="1"/>
</dbReference>
<organism evidence="2 3">
    <name type="scientific">Flavobacterium macacae</name>
    <dbReference type="NCBI Taxonomy" id="2488993"/>
    <lineage>
        <taxon>Bacteria</taxon>
        <taxon>Pseudomonadati</taxon>
        <taxon>Bacteroidota</taxon>
        <taxon>Flavobacteriia</taxon>
        <taxon>Flavobacteriales</taxon>
        <taxon>Flavobacteriaceae</taxon>
        <taxon>Flavobacterium</taxon>
    </lineage>
</organism>
<protein>
    <recommendedName>
        <fullName evidence="4">YncE family protein</fullName>
    </recommendedName>
</protein>
<feature type="chain" id="PRO_5018236097" description="YncE family protein" evidence="1">
    <location>
        <begin position="23"/>
        <end position="356"/>
    </location>
</feature>
<dbReference type="InterPro" id="IPR011048">
    <property type="entry name" value="Haem_d1_sf"/>
</dbReference>
<dbReference type="EMBL" id="RQVR01000005">
    <property type="protein sequence ID" value="RRJ92486.1"/>
    <property type="molecule type" value="Genomic_DNA"/>
</dbReference>
<evidence type="ECO:0000313" key="2">
    <source>
        <dbReference type="EMBL" id="RRJ92486.1"/>
    </source>
</evidence>
<dbReference type="SUPFAM" id="SSF51004">
    <property type="entry name" value="C-terminal (heme d1) domain of cytochrome cd1-nitrite reductase"/>
    <property type="match status" value="1"/>
</dbReference>
<dbReference type="Gene3D" id="2.130.10.10">
    <property type="entry name" value="YVTN repeat-like/Quinoprotein amine dehydrogenase"/>
    <property type="match status" value="1"/>
</dbReference>
<dbReference type="InterPro" id="IPR051200">
    <property type="entry name" value="Host-pathogen_enzymatic-act"/>
</dbReference>
<keyword evidence="1" id="KW-0732">Signal</keyword>
<dbReference type="PROSITE" id="PS51257">
    <property type="entry name" value="PROKAR_LIPOPROTEIN"/>
    <property type="match status" value="1"/>
</dbReference>
<proteinExistence type="predicted"/>
<dbReference type="Proteomes" id="UP000271937">
    <property type="component" value="Unassembled WGS sequence"/>
</dbReference>
<dbReference type="OrthoDB" id="9773938at2"/>
<name>A0A3P3WEJ7_9FLAO</name>
<evidence type="ECO:0000256" key="1">
    <source>
        <dbReference type="SAM" id="SignalP"/>
    </source>
</evidence>
<sequence length="356" mass="38406">MKFCKLFLVALTGAVFFVSCNSDDDNAPELPLGAYDNGFLVLNQGNFGSSNSNVSYISNDFATHQNGIFNIVNPTITMGDTGQDIGFNEDLAFIVLNVSNSIQVVNRYTFEHVATINAGLSNPRYIAFANGKGYVTNWGNATVATDDFVAVLDLASYAVTATIPVVEGPERIIEANNILYVAHHGGYGYGNSVSVISTSSNTVTSTIQVADVPNSLDVEDGFLYVLCGGKEAWTNDETTGALYQINLNGNHATTYNFPTGNHPANLVIEDNKIYYTVDSDIFMKTINAELPTQPLFSTTAQGVYGVYSFAVENNKIYVGDAGDYNSNGKVYVYSMTGSMQNQFTVGVIPAGIYFND</sequence>
<gene>
    <name evidence="2" type="ORF">EG849_05760</name>
</gene>
<dbReference type="RefSeq" id="WP_125012128.1">
    <property type="nucleotide sequence ID" value="NZ_RQVR01000005.1"/>
</dbReference>
<dbReference type="PANTHER" id="PTHR47197">
    <property type="entry name" value="PROTEIN NIRF"/>
    <property type="match status" value="1"/>
</dbReference>
<evidence type="ECO:0008006" key="4">
    <source>
        <dbReference type="Google" id="ProtNLM"/>
    </source>
</evidence>
<dbReference type="InterPro" id="IPR015943">
    <property type="entry name" value="WD40/YVTN_repeat-like_dom_sf"/>
</dbReference>
<dbReference type="AlphaFoldDB" id="A0A3P3WEJ7"/>
<keyword evidence="3" id="KW-1185">Reference proteome</keyword>
<reference evidence="2 3" key="1">
    <citation type="submission" date="2018-11" db="EMBL/GenBank/DDBJ databases">
        <title>Flavobacterium sp. nov., YIM 102600 draft genome.</title>
        <authorList>
            <person name="Li G."/>
            <person name="Jiang Y."/>
        </authorList>
    </citation>
    <scope>NUCLEOTIDE SEQUENCE [LARGE SCALE GENOMIC DNA]</scope>
    <source>
        <strain evidence="2 3">YIM 102600</strain>
    </source>
</reference>
<accession>A0A3P3WEJ7</accession>
<evidence type="ECO:0000313" key="3">
    <source>
        <dbReference type="Proteomes" id="UP000271937"/>
    </source>
</evidence>